<dbReference type="EMBL" id="RHFK02000005">
    <property type="protein sequence ID" value="TWW75634.1"/>
    <property type="molecule type" value="Genomic_DNA"/>
</dbReference>
<accession>A0A5C6P733</accession>
<evidence type="ECO:0000313" key="2">
    <source>
        <dbReference type="EMBL" id="TWW75634.1"/>
    </source>
</evidence>
<comment type="caution">
    <text evidence="2">The sequence shown here is derived from an EMBL/GenBank/DDBJ whole genome shotgun (WGS) entry which is preliminary data.</text>
</comment>
<name>A0A5C6P733_9TELE</name>
<proteinExistence type="predicted"/>
<sequence>MRLSPHQIWAVQKAGDQTGASHVSPNKLGGGGGDQGAATACLAPTGTRLATERIYRGEGNPHWHAWRLHMASWVTSAAVEGVKQEDSNDNKAQGGNRLVYSGDVERHLPPTHMTILTRYLSSHTQKATRRWMSKAPSATKPLTSYGARLNPFERPSGLRSV</sequence>
<feature type="region of interest" description="Disordered" evidence="1">
    <location>
        <begin position="12"/>
        <end position="32"/>
    </location>
</feature>
<gene>
    <name evidence="2" type="ORF">D4764_13G0002960</name>
</gene>
<protein>
    <submittedName>
        <fullName evidence="2">Uncharacterized protein</fullName>
    </submittedName>
</protein>
<dbReference type="Proteomes" id="UP000324091">
    <property type="component" value="Chromosome 13"/>
</dbReference>
<evidence type="ECO:0000313" key="3">
    <source>
        <dbReference type="Proteomes" id="UP000324091"/>
    </source>
</evidence>
<organism evidence="2 3">
    <name type="scientific">Takifugu flavidus</name>
    <name type="common">sansaifugu</name>
    <dbReference type="NCBI Taxonomy" id="433684"/>
    <lineage>
        <taxon>Eukaryota</taxon>
        <taxon>Metazoa</taxon>
        <taxon>Chordata</taxon>
        <taxon>Craniata</taxon>
        <taxon>Vertebrata</taxon>
        <taxon>Euteleostomi</taxon>
        <taxon>Actinopterygii</taxon>
        <taxon>Neopterygii</taxon>
        <taxon>Teleostei</taxon>
        <taxon>Neoteleostei</taxon>
        <taxon>Acanthomorphata</taxon>
        <taxon>Eupercaria</taxon>
        <taxon>Tetraodontiformes</taxon>
        <taxon>Tetradontoidea</taxon>
        <taxon>Tetraodontidae</taxon>
        <taxon>Takifugu</taxon>
    </lineage>
</organism>
<feature type="region of interest" description="Disordered" evidence="1">
    <location>
        <begin position="131"/>
        <end position="161"/>
    </location>
</feature>
<dbReference type="AlphaFoldDB" id="A0A5C6P733"/>
<keyword evidence="3" id="KW-1185">Reference proteome</keyword>
<reference evidence="2 3" key="1">
    <citation type="submission" date="2019-04" db="EMBL/GenBank/DDBJ databases">
        <title>Chromosome genome assembly for Takifugu flavidus.</title>
        <authorList>
            <person name="Xiao S."/>
        </authorList>
    </citation>
    <scope>NUCLEOTIDE SEQUENCE [LARGE SCALE GENOMIC DNA]</scope>
    <source>
        <strain evidence="2">HTHZ2018</strain>
        <tissue evidence="2">Muscle</tissue>
    </source>
</reference>
<evidence type="ECO:0000256" key="1">
    <source>
        <dbReference type="SAM" id="MobiDB-lite"/>
    </source>
</evidence>